<dbReference type="SUPFAM" id="SSF63825">
    <property type="entry name" value="YWTD domain"/>
    <property type="match status" value="1"/>
</dbReference>
<keyword evidence="2" id="KW-0472">Membrane</keyword>
<dbReference type="Gene3D" id="2.120.10.30">
    <property type="entry name" value="TolB, C-terminal domain"/>
    <property type="match status" value="2"/>
</dbReference>
<reference evidence="5" key="1">
    <citation type="submission" date="2015-09" db="EMBL/GenBank/DDBJ databases">
        <authorList>
            <consortium name="Pathogen Informatics"/>
        </authorList>
    </citation>
    <scope>NUCLEOTIDE SEQUENCE [LARGE SCALE GENOMIC DNA]</scope>
    <source>
        <strain evidence="5">Lake Konstanz</strain>
    </source>
</reference>
<gene>
    <name evidence="4" type="ORF">BSAL_91155</name>
</gene>
<protein>
    <submittedName>
        <fullName evidence="4">Membrane-associated protein, putative</fullName>
    </submittedName>
</protein>
<keyword evidence="2" id="KW-1133">Transmembrane helix</keyword>
<feature type="transmembrane region" description="Helical" evidence="2">
    <location>
        <begin position="1212"/>
        <end position="1233"/>
    </location>
</feature>
<organism evidence="4 5">
    <name type="scientific">Bodo saltans</name>
    <name type="common">Flagellated protozoan</name>
    <dbReference type="NCBI Taxonomy" id="75058"/>
    <lineage>
        <taxon>Eukaryota</taxon>
        <taxon>Discoba</taxon>
        <taxon>Euglenozoa</taxon>
        <taxon>Kinetoplastea</taxon>
        <taxon>Metakinetoplastina</taxon>
        <taxon>Eubodonida</taxon>
        <taxon>Bodonidae</taxon>
        <taxon>Bodo</taxon>
    </lineage>
</organism>
<feature type="region of interest" description="Disordered" evidence="1">
    <location>
        <begin position="481"/>
        <end position="520"/>
    </location>
</feature>
<proteinExistence type="predicted"/>
<feature type="transmembrane region" description="Helical" evidence="2">
    <location>
        <begin position="845"/>
        <end position="863"/>
    </location>
</feature>
<dbReference type="OrthoDB" id="342730at2759"/>
<dbReference type="VEuPathDB" id="TriTrypDB:BSAL_91155"/>
<dbReference type="EMBL" id="CYKH01001212">
    <property type="protein sequence ID" value="CUG85945.1"/>
    <property type="molecule type" value="Genomic_DNA"/>
</dbReference>
<feature type="transmembrane region" description="Helical" evidence="2">
    <location>
        <begin position="911"/>
        <end position="935"/>
    </location>
</feature>
<sequence length="1367" mass="143766">MCRRTVFFALVLTRIMLTTALPPVPVMVSTVYKPLTDVYDMAVDQQGNIICLLYTKCSVYKLIPLVNNIGNKNSITSSLLLAGSGVADGYGSTDGVGSIARFRYPWGMTIDADTNIAYIADSNNNLIRRMDLFGTNNVTTLAGSGAAGSFNGIGKLATFYGPIGIVLSPHASSSPLIALYVSESVGGLVRKIIVASAIVSTVASTTSGALLRFMCINKLGTMLYVTCSHSILAVNISTGTVETIAGSDAGAMDGVGPAAKFNFPNGIALNSDESALFIAEANNRAVRRVELQNKSVTTVAGTMMYAGSSDGSPSIAEFSSTYGARWYCNSSAGGCGVLVADIGNAAVRFVVVEEAPPPNKQPTHSVHTSFSISETTSISKKDTATTTTGTATTLGCGVTGSSSLSASREVSSSATWGVSRSNNSVSNSGTVLFLSASSFAHSRTLSLSVSRPSSLLATATAASSTMLSSWSSSATVSASTNSPSTSLLLETPTHSATSSTTAASTESESKFTTAAASPSSTITRATPAQCWSLSGMSMQPVLTSGLPDNIHSATPLMPTAVDKSHNNERSSITVITTSALSRRGMLQAQPFVANLTAEFHITGDDVRETSNNSGERSSGWRVANLGAYMLFLTTPGGSESEASQRVAITSSFVKIVVDVVSNNNTPSTFTTLRDALHFSIIMLHPPNTTSPPLEGSSSSSWLPASFGRFQAGEIEIHLVFECGPTVGETGGNNNESSSSDTMLLNLTSPRRDIVIVVPLPADVPNLASEVKSAGVVAQYASMLAGTATASSVGRLAAVRSLVLCSGDTFVNGILSSISIPTSRTCDAQKNADALATSRSTVIGNVILWLVGFIAMALAVFFYARGCLMSWGTAVAALGVPSPVLPLVVATIPSTVSSVFRLVQSNCAASDFAIASLGVLMCVLPIVVLGAVAYVVPRRLSLLTLATSRSTVIGNVILWLVGFIAMALAVFFYARGCLMSWGTAVAALGVPSPVLPLVVATIPSTVSSVFRLVQSNCAASDFAIASLGVVGLMCVSPIVVLGAVAYVVPRRLSLVPSTTLPRASDRVDKKKEKTIWQPPPWATGIFHRRVAWREREWRAHDSITNSLRRCATVVLLEYSVVWYACLDVIVLTLASVLGSQHTSVGRCMPGSFHQCARSLCDPVHCLHCGPPVDNALLISVLMFSWLLSSVSVSCQVGYIFASTIRNTSADLDAFNNLLIAAAACDLAVLGVSMLRAAVDLLEALRACHRHITTAVWLWQEQRTKNSLPATAILVDTTTSLLGDELLWLSVSHAAKERDNNTIDQLFLEEASSQFWRDDGTATILQLQEEAQENELGHHPSDVSLASWTPRLLEHADDDDARASPAFIP</sequence>
<keyword evidence="3" id="KW-0732">Signal</keyword>
<evidence type="ECO:0000313" key="4">
    <source>
        <dbReference type="EMBL" id="CUG85945.1"/>
    </source>
</evidence>
<dbReference type="PANTHER" id="PTHR46388:SF2">
    <property type="entry name" value="NHL REPEAT-CONTAINING PROTEIN 2"/>
    <property type="match status" value="1"/>
</dbReference>
<feature type="transmembrane region" description="Helical" evidence="2">
    <location>
        <begin position="1024"/>
        <end position="1047"/>
    </location>
</feature>
<evidence type="ECO:0000256" key="3">
    <source>
        <dbReference type="SAM" id="SignalP"/>
    </source>
</evidence>
<name>A0A0S4J6L1_BODSA</name>
<dbReference type="InterPro" id="IPR011042">
    <property type="entry name" value="6-blade_b-propeller_TolB-like"/>
</dbReference>
<feature type="transmembrane region" description="Helical" evidence="2">
    <location>
        <begin position="1119"/>
        <end position="1137"/>
    </location>
</feature>
<dbReference type="Proteomes" id="UP000051952">
    <property type="component" value="Unassembled WGS sequence"/>
</dbReference>
<keyword evidence="2" id="KW-0812">Transmembrane</keyword>
<feature type="transmembrane region" description="Helical" evidence="2">
    <location>
        <begin position="1175"/>
        <end position="1200"/>
    </location>
</feature>
<evidence type="ECO:0000256" key="2">
    <source>
        <dbReference type="SAM" id="Phobius"/>
    </source>
</evidence>
<feature type="signal peptide" evidence="3">
    <location>
        <begin position="1"/>
        <end position="20"/>
    </location>
</feature>
<keyword evidence="5" id="KW-1185">Reference proteome</keyword>
<feature type="transmembrane region" description="Helical" evidence="2">
    <location>
        <begin position="955"/>
        <end position="973"/>
    </location>
</feature>
<accession>A0A0S4J6L1</accession>
<dbReference type="PANTHER" id="PTHR46388">
    <property type="entry name" value="NHL REPEAT-CONTAINING PROTEIN 2"/>
    <property type="match status" value="1"/>
</dbReference>
<feature type="chain" id="PRO_5006622012" evidence="3">
    <location>
        <begin position="21"/>
        <end position="1367"/>
    </location>
</feature>
<evidence type="ECO:0000313" key="5">
    <source>
        <dbReference type="Proteomes" id="UP000051952"/>
    </source>
</evidence>
<evidence type="ECO:0000256" key="1">
    <source>
        <dbReference type="SAM" id="MobiDB-lite"/>
    </source>
</evidence>